<evidence type="ECO:0000256" key="6">
    <source>
        <dbReference type="ARBA" id="ARBA00022982"/>
    </source>
</evidence>
<evidence type="ECO:0000256" key="7">
    <source>
        <dbReference type="PIRNR" id="PIRNR038996"/>
    </source>
</evidence>
<dbReference type="Gene3D" id="3.40.50.360">
    <property type="match status" value="1"/>
</dbReference>
<dbReference type="NCBIfam" id="NF006738">
    <property type="entry name" value="PRK09267.1-4"/>
    <property type="match status" value="1"/>
</dbReference>
<protein>
    <recommendedName>
        <fullName evidence="7">Flavodoxin</fullName>
    </recommendedName>
</protein>
<evidence type="ECO:0000256" key="1">
    <source>
        <dbReference type="ARBA" id="ARBA00001917"/>
    </source>
</evidence>
<evidence type="ECO:0000256" key="5">
    <source>
        <dbReference type="ARBA" id="ARBA00022643"/>
    </source>
</evidence>
<dbReference type="NCBIfam" id="TIGR01752">
    <property type="entry name" value="flav_long"/>
    <property type="match status" value="1"/>
</dbReference>
<dbReference type="InterPro" id="IPR010086">
    <property type="entry name" value="Flavodoxin_lc"/>
</dbReference>
<keyword evidence="6 7" id="KW-0249">Electron transport</keyword>
<dbReference type="GO" id="GO:0009055">
    <property type="term" value="F:electron transfer activity"/>
    <property type="evidence" value="ECO:0007669"/>
    <property type="project" value="UniProtKB-UniRule"/>
</dbReference>
<proteinExistence type="inferred from homology"/>
<dbReference type="InterPro" id="IPR008254">
    <property type="entry name" value="Flavodoxin/NO_synth"/>
</dbReference>
<evidence type="ECO:0000256" key="2">
    <source>
        <dbReference type="ARBA" id="ARBA00005267"/>
    </source>
</evidence>
<sequence>MKIAIFYGSTNGNTADVALKIQKRLNTDIYDVGKLKNGDDLAKYDLLILGTSTWYDGDLQDDWESFMSSLKATDIHGKTVALFGLGDQEGYGSDYVSGMRLIYDVVVEKGANVIGAWADEGYSYESSASVIDGKFVGLALDEDNQSELTDGRIALWCDQLEASLKVSA</sequence>
<evidence type="ECO:0000256" key="3">
    <source>
        <dbReference type="ARBA" id="ARBA00022448"/>
    </source>
</evidence>
<evidence type="ECO:0000256" key="4">
    <source>
        <dbReference type="ARBA" id="ARBA00022630"/>
    </source>
</evidence>
<evidence type="ECO:0000313" key="9">
    <source>
        <dbReference type="Proteomes" id="UP000502831"/>
    </source>
</evidence>
<keyword evidence="4 7" id="KW-0285">Flavoprotein</keyword>
<dbReference type="RefSeq" id="WP_167749586.1">
    <property type="nucleotide sequence ID" value="NZ_CP039734.2"/>
</dbReference>
<dbReference type="PANTHER" id="PTHR42809:SF1">
    <property type="entry name" value="FLAVODOXIN 1"/>
    <property type="match status" value="1"/>
</dbReference>
<dbReference type="PANTHER" id="PTHR42809">
    <property type="entry name" value="FLAVODOXIN 2"/>
    <property type="match status" value="1"/>
</dbReference>
<keyword evidence="3 7" id="KW-0813">Transport</keyword>
<dbReference type="GO" id="GO:0010181">
    <property type="term" value="F:FMN binding"/>
    <property type="evidence" value="ECO:0007669"/>
    <property type="project" value="UniProtKB-UniRule"/>
</dbReference>
<dbReference type="AlphaFoldDB" id="A0A6G9VRV8"/>
<keyword evidence="5 7" id="KW-0288">FMN</keyword>
<comment type="similarity">
    <text evidence="2 7">Belongs to the flavodoxin family.</text>
</comment>
<organism evidence="8 9">
    <name type="scientific">Sulfurospirillum diekertiae</name>
    <dbReference type="NCBI Taxonomy" id="1854492"/>
    <lineage>
        <taxon>Bacteria</taxon>
        <taxon>Pseudomonadati</taxon>
        <taxon>Campylobacterota</taxon>
        <taxon>Epsilonproteobacteria</taxon>
        <taxon>Campylobacterales</taxon>
        <taxon>Sulfurospirillaceae</taxon>
        <taxon>Sulfurospirillum</taxon>
    </lineage>
</organism>
<dbReference type="EMBL" id="CP039734">
    <property type="protein sequence ID" value="QIR75637.1"/>
    <property type="molecule type" value="Genomic_DNA"/>
</dbReference>
<comment type="cofactor">
    <cofactor evidence="1 7">
        <name>FMN</name>
        <dbReference type="ChEBI" id="CHEBI:58210"/>
    </cofactor>
</comment>
<evidence type="ECO:0000313" key="8">
    <source>
        <dbReference type="EMBL" id="QIR75637.1"/>
    </source>
</evidence>
<accession>A0A6G9VRV8</accession>
<dbReference type="PROSITE" id="PS50902">
    <property type="entry name" value="FLAVODOXIN_LIKE"/>
    <property type="match status" value="1"/>
</dbReference>
<dbReference type="NCBIfam" id="NF006739">
    <property type="entry name" value="PRK09267.1-5"/>
    <property type="match status" value="1"/>
</dbReference>
<dbReference type="Proteomes" id="UP000502831">
    <property type="component" value="Chromosome"/>
</dbReference>
<dbReference type="InterPro" id="IPR029039">
    <property type="entry name" value="Flavoprotein-like_sf"/>
</dbReference>
<dbReference type="Pfam" id="PF00258">
    <property type="entry name" value="Flavodoxin_1"/>
    <property type="match status" value="1"/>
</dbReference>
<comment type="function">
    <text evidence="7">Low-potential electron donor to a number of redox enzymes.</text>
</comment>
<gene>
    <name evidence="8" type="ORF">FA584_05210</name>
</gene>
<dbReference type="SUPFAM" id="SSF52218">
    <property type="entry name" value="Flavoproteins"/>
    <property type="match status" value="1"/>
</dbReference>
<name>A0A6G9VRV8_9BACT</name>
<dbReference type="InterPro" id="IPR050619">
    <property type="entry name" value="Flavodoxin"/>
</dbReference>
<reference evidence="8 9" key="1">
    <citation type="journal article" date="2017" name="Environ. Sci. Technol.">
        <title>Organohalide Respiration with Chlorinated Ethenes under Low pH Conditions.</title>
        <authorList>
            <person name="Yang Y."/>
            <person name="Capiro N.L."/>
            <person name="Marcet T.F."/>
            <person name="Yan J."/>
            <person name="Pennell K.D."/>
            <person name="Loffler F.E."/>
        </authorList>
    </citation>
    <scope>NUCLEOTIDE SEQUENCE [LARGE SCALE GENOMIC DNA]</scope>
    <source>
        <strain evidence="8 9">ACSDCE</strain>
    </source>
</reference>
<dbReference type="PIRSF" id="PIRSF038996">
    <property type="entry name" value="FldA"/>
    <property type="match status" value="1"/>
</dbReference>